<evidence type="ECO:0000313" key="4">
    <source>
        <dbReference type="Proteomes" id="UP000614601"/>
    </source>
</evidence>
<keyword evidence="4" id="KW-1185">Reference proteome</keyword>
<feature type="coiled-coil region" evidence="1">
    <location>
        <begin position="129"/>
        <end position="184"/>
    </location>
</feature>
<evidence type="ECO:0000256" key="1">
    <source>
        <dbReference type="SAM" id="Coils"/>
    </source>
</evidence>
<reference evidence="3" key="1">
    <citation type="submission" date="2020-09" db="EMBL/GenBank/DDBJ databases">
        <authorList>
            <person name="Kikuchi T."/>
        </authorList>
    </citation>
    <scope>NUCLEOTIDE SEQUENCE</scope>
    <source>
        <strain evidence="3">SH1</strain>
    </source>
</reference>
<evidence type="ECO:0000256" key="2">
    <source>
        <dbReference type="SAM" id="MobiDB-lite"/>
    </source>
</evidence>
<feature type="region of interest" description="Disordered" evidence="2">
    <location>
        <begin position="415"/>
        <end position="451"/>
    </location>
</feature>
<name>A0A811LNZ6_9BILA</name>
<organism evidence="3 4">
    <name type="scientific">Bursaphelenchus okinawaensis</name>
    <dbReference type="NCBI Taxonomy" id="465554"/>
    <lineage>
        <taxon>Eukaryota</taxon>
        <taxon>Metazoa</taxon>
        <taxon>Ecdysozoa</taxon>
        <taxon>Nematoda</taxon>
        <taxon>Chromadorea</taxon>
        <taxon>Rhabditida</taxon>
        <taxon>Tylenchina</taxon>
        <taxon>Tylenchomorpha</taxon>
        <taxon>Aphelenchoidea</taxon>
        <taxon>Aphelenchoididae</taxon>
        <taxon>Bursaphelenchus</taxon>
    </lineage>
</organism>
<dbReference type="Proteomes" id="UP000614601">
    <property type="component" value="Unassembled WGS sequence"/>
</dbReference>
<feature type="coiled-coil region" evidence="1">
    <location>
        <begin position="457"/>
        <end position="683"/>
    </location>
</feature>
<feature type="coiled-coil region" evidence="1">
    <location>
        <begin position="45"/>
        <end position="93"/>
    </location>
</feature>
<dbReference type="Proteomes" id="UP000783686">
    <property type="component" value="Unassembled WGS sequence"/>
</dbReference>
<feature type="coiled-coil region" evidence="1">
    <location>
        <begin position="220"/>
        <end position="338"/>
    </location>
</feature>
<proteinExistence type="predicted"/>
<feature type="compositionally biased region" description="Polar residues" evidence="2">
    <location>
        <begin position="421"/>
        <end position="430"/>
    </location>
</feature>
<protein>
    <submittedName>
        <fullName evidence="3">Uncharacterized protein</fullName>
    </submittedName>
</protein>
<dbReference type="EMBL" id="CAJFCW020000006">
    <property type="protein sequence ID" value="CAG9124713.1"/>
    <property type="molecule type" value="Genomic_DNA"/>
</dbReference>
<dbReference type="AlphaFoldDB" id="A0A811LNZ6"/>
<comment type="caution">
    <text evidence="3">The sequence shown here is derived from an EMBL/GenBank/DDBJ whole genome shotgun (WGS) entry which is preliminary data.</text>
</comment>
<accession>A0A811LNZ6</accession>
<feature type="coiled-coil region" evidence="1">
    <location>
        <begin position="373"/>
        <end position="408"/>
    </location>
</feature>
<dbReference type="EMBL" id="CAJFDH010000006">
    <property type="protein sequence ID" value="CAD5228592.1"/>
    <property type="molecule type" value="Genomic_DNA"/>
</dbReference>
<gene>
    <name evidence="3" type="ORF">BOKJ2_LOCUS12755</name>
</gene>
<sequence length="698" mass="82543">MSRSLNNEAKERIRQSELMVNIGNVEVESVLPTASEYTKGLYDQIRDKEQRLAKMKESLEHYTEQNEKEQKEVDNLTAERDNLKGIAENEAKQIEDDQHNVKVGRKETSRLHKEIEAVRHRLNQTIARREEMTSHLQKQQLVYQDLQEKLHQRTMQKRTVDTKLNVAETNAQELQGEVSRDQKTIRELETYLARVTRQIYERQRQIDDLKLGQLDRKAEIEGIRKMIKNIEGKQKEIQDKYMKNMAVRDRLKMNVVNAQNHATNVDIEVEKLKRRQAEEEQFIASNNLKIKDLEEEGRRWEKEWLVQNNKYTEINLQLAEVNSENNVLRNRIERYKALTQALLSEDSIAMYKAYIIGAPELDIDPDDLTTDALDKLIQNRDEKLKEVTEKLEKVKAEVQRKREILENNEAYLGDEAERSSESIGLRSSKSVPDLSKDTKAPKTQLARFDKRRQEILKEEEKRALSDMAQRKKKLEDECSLLTTQCNRMLQRQEEINKDIEIQKQFNEETRQKIQDLKKLTEQEEKEEVNRMEKMRKDKEEKTQQLCNRLADLEANLVLKEQEVNDLNNKMRQAKVDEDNLRNRYSVAKGLRITRRLQAKQVNNVAQSLEEWQSRVEQSERELAELENMLQVSKQQNQLPKLQLATMKPYDEETIELEELQKQEKQLEQELEQYKRHRRAVDAEMSGDITIVEDNNITV</sequence>
<evidence type="ECO:0000313" key="3">
    <source>
        <dbReference type="EMBL" id="CAD5228592.1"/>
    </source>
</evidence>
<keyword evidence="1" id="KW-0175">Coiled coil</keyword>
<dbReference type="OrthoDB" id="5803266at2759"/>